<accession>A0A2N1NT45</accession>
<reference evidence="1 2" key="2">
    <citation type="submission" date="2017-10" db="EMBL/GenBank/DDBJ databases">
        <title>Extensive intraspecific genome diversity in a model arbuscular mycorrhizal fungus.</title>
        <authorList>
            <person name="Chen E.C.H."/>
            <person name="Morin E."/>
            <person name="Baudet D."/>
            <person name="Noel J."/>
            <person name="Ndikumana S."/>
            <person name="Charron P."/>
            <person name="St-Onge C."/>
            <person name="Giorgi J."/>
            <person name="Grigoriev I.V."/>
            <person name="Roux C."/>
            <person name="Martin F.M."/>
            <person name="Corradi N."/>
        </authorList>
    </citation>
    <scope>NUCLEOTIDE SEQUENCE [LARGE SCALE GENOMIC DNA]</scope>
    <source>
        <strain evidence="1 2">C2</strain>
    </source>
</reference>
<dbReference type="EMBL" id="LLXL01000148">
    <property type="protein sequence ID" value="PKK77068.1"/>
    <property type="molecule type" value="Genomic_DNA"/>
</dbReference>
<sequence>MKLTREDILSRTHENMKEMVSAEQGKKYSKSEYLQSVRGLELQKTFDKRLRQIPRFSGLKLLSKVDQLKVMTASDYHHIMKIAIFALDEIFSEENEITCKELCELYTKFNKMYTMSRQESYTENELNIFEEAIIDWCIEFKRIFSPLSTMDCSFLKLHSWRYHAVPANVKYGALNGLSTETYEMLHKLYIKIPYQTTNRKHVMQQLVNAIKRKELTLTTSNIKVIRRKTEGFGKILWELNLDFIDEKIKSLKKSENLPHPNYIEGLAQIITVLDTFLDTSSQDSENDFFIKIYDSVHLETFFASFMKSLSDRQKEGVFNSRIS</sequence>
<comment type="caution">
    <text evidence="1">The sequence shown here is derived from an EMBL/GenBank/DDBJ whole genome shotgun (WGS) entry which is preliminary data.</text>
</comment>
<dbReference type="VEuPathDB" id="FungiDB:FUN_000308"/>
<evidence type="ECO:0000313" key="1">
    <source>
        <dbReference type="EMBL" id="PKK77068.1"/>
    </source>
</evidence>
<gene>
    <name evidence="1" type="ORF">RhiirC2_771735</name>
</gene>
<evidence type="ECO:0000313" key="2">
    <source>
        <dbReference type="Proteomes" id="UP000233469"/>
    </source>
</evidence>
<proteinExistence type="predicted"/>
<dbReference type="VEuPathDB" id="FungiDB:RhiirA1_478387"/>
<reference evidence="1 2" key="1">
    <citation type="submission" date="2016-04" db="EMBL/GenBank/DDBJ databases">
        <title>Genome analyses suggest a sexual origin of heterokaryosis in a supposedly ancient asexual fungus.</title>
        <authorList>
            <person name="Ropars J."/>
            <person name="Sedzielewska K."/>
            <person name="Noel J."/>
            <person name="Charron P."/>
            <person name="Farinelli L."/>
            <person name="Marton T."/>
            <person name="Kruger M."/>
            <person name="Pelin A."/>
            <person name="Brachmann A."/>
            <person name="Corradi N."/>
        </authorList>
    </citation>
    <scope>NUCLEOTIDE SEQUENCE [LARGE SCALE GENOMIC DNA]</scope>
    <source>
        <strain evidence="1 2">C2</strain>
    </source>
</reference>
<dbReference type="VEuPathDB" id="FungiDB:RhiirFUN_025284"/>
<name>A0A2N1NT45_9GLOM</name>
<dbReference type="AlphaFoldDB" id="A0A2N1NT45"/>
<dbReference type="Proteomes" id="UP000233469">
    <property type="component" value="Unassembled WGS sequence"/>
</dbReference>
<organism evidence="1 2">
    <name type="scientific">Rhizophagus irregularis</name>
    <dbReference type="NCBI Taxonomy" id="588596"/>
    <lineage>
        <taxon>Eukaryota</taxon>
        <taxon>Fungi</taxon>
        <taxon>Fungi incertae sedis</taxon>
        <taxon>Mucoromycota</taxon>
        <taxon>Glomeromycotina</taxon>
        <taxon>Glomeromycetes</taxon>
        <taxon>Glomerales</taxon>
        <taxon>Glomeraceae</taxon>
        <taxon>Rhizophagus</taxon>
    </lineage>
</organism>
<protein>
    <submittedName>
        <fullName evidence="1">Uncharacterized protein</fullName>
    </submittedName>
</protein>